<proteinExistence type="predicted"/>
<evidence type="ECO:0000313" key="2">
    <source>
        <dbReference type="EMBL" id="WZP14795.1"/>
    </source>
</evidence>
<dbReference type="PANTHER" id="PTHR11895:SF173">
    <property type="entry name" value="GLUTAMYL-TRNA AMIDOTRANSFERASE SUBUNIT A"/>
    <property type="match status" value="1"/>
</dbReference>
<organism evidence="2 3">
    <name type="scientific">Arthrobacter citreus</name>
    <dbReference type="NCBI Taxonomy" id="1670"/>
    <lineage>
        <taxon>Bacteria</taxon>
        <taxon>Bacillati</taxon>
        <taxon>Actinomycetota</taxon>
        <taxon>Actinomycetes</taxon>
        <taxon>Micrococcales</taxon>
        <taxon>Micrococcaceae</taxon>
        <taxon>Arthrobacter</taxon>
    </lineage>
</organism>
<dbReference type="Proteomes" id="UP001448858">
    <property type="component" value="Chromosome"/>
</dbReference>
<dbReference type="GO" id="GO:0004040">
    <property type="term" value="F:amidase activity"/>
    <property type="evidence" value="ECO:0007669"/>
    <property type="project" value="UniProtKB-EC"/>
</dbReference>
<dbReference type="InterPro" id="IPR036928">
    <property type="entry name" value="AS_sf"/>
</dbReference>
<keyword evidence="3" id="KW-1185">Reference proteome</keyword>
<evidence type="ECO:0000313" key="3">
    <source>
        <dbReference type="Proteomes" id="UP001448858"/>
    </source>
</evidence>
<dbReference type="Pfam" id="PF01425">
    <property type="entry name" value="Amidase"/>
    <property type="match status" value="1"/>
</dbReference>
<dbReference type="NCBIfam" id="NF005450">
    <property type="entry name" value="PRK07042.1"/>
    <property type="match status" value="1"/>
</dbReference>
<dbReference type="RefSeq" id="WP_342022453.1">
    <property type="nucleotide sequence ID" value="NZ_CP151657.1"/>
</dbReference>
<reference evidence="2 3" key="1">
    <citation type="submission" date="2024-04" db="EMBL/GenBank/DDBJ databases">
        <title>Arthrobacter sp. from Plains bison fecal sample.</title>
        <authorList>
            <person name="Ruzzini A."/>
        </authorList>
    </citation>
    <scope>NUCLEOTIDE SEQUENCE [LARGE SCALE GENOMIC DNA]</scope>
    <source>
        <strain evidence="2 3">EINP1</strain>
    </source>
</reference>
<name>A0ABZ2ZUD5_9MICC</name>
<dbReference type="InterPro" id="IPR023631">
    <property type="entry name" value="Amidase_dom"/>
</dbReference>
<keyword evidence="2" id="KW-0378">Hydrolase</keyword>
<dbReference type="PANTHER" id="PTHR11895">
    <property type="entry name" value="TRANSAMIDASE"/>
    <property type="match status" value="1"/>
</dbReference>
<gene>
    <name evidence="2" type="ORF">AAE021_11425</name>
</gene>
<dbReference type="InterPro" id="IPR000120">
    <property type="entry name" value="Amidase"/>
</dbReference>
<dbReference type="EC" id="3.5.1.4" evidence="2"/>
<dbReference type="Gene3D" id="3.90.1300.10">
    <property type="entry name" value="Amidase signature (AS) domain"/>
    <property type="match status" value="1"/>
</dbReference>
<protein>
    <submittedName>
        <fullName evidence="2">Amidase</fullName>
        <ecNumber evidence="2">3.5.1.4</ecNumber>
    </submittedName>
</protein>
<dbReference type="SUPFAM" id="SSF75304">
    <property type="entry name" value="Amidase signature (AS) enzymes"/>
    <property type="match status" value="1"/>
</dbReference>
<evidence type="ECO:0000259" key="1">
    <source>
        <dbReference type="Pfam" id="PF01425"/>
    </source>
</evidence>
<accession>A0ABZ2ZUD5</accession>
<feature type="domain" description="Amidase" evidence="1">
    <location>
        <begin position="43"/>
        <end position="463"/>
    </location>
</feature>
<dbReference type="EMBL" id="CP151657">
    <property type="protein sequence ID" value="WZP14795.1"/>
    <property type="molecule type" value="Genomic_DNA"/>
</dbReference>
<sequence>MTETAHEPGATDGAGMEQDSLHALSAAEMGRAFAAGTLTPVDVAEAVIARVEAREPELNAFYRFDADDVRTQARASAARWEDGTQLSRWDGVPCTIKENVARAGVPKPSGTALPHPPVSGTNAPVTDRLLEAGVVILGSTTMPDWGMLSSGVSSRHGISRSAWNPRWTTGGSSAGAGAAAAAAYGPLHVGTDIGGSIRLPGTWQGLATLKPSAGLVPLDTPYPGRAAGPLARTIGDAAALMSLIARYDVRDHSTRPYPAMDWNTASATTAAEAGSLRIALHQDAGCGAPVEPEVQAAVRDVADVFASAGGAVEVLEPFMDQDLLDALDNFWRTRSYADYQLLAPEEKPLLLDYIVRWCSRGATFSGSETIRHYNSMDTIRQRTVHATAGFDVVISPVAPMAAFPAEQPMPVPDPDITMAHIGFTAPYNMSGQPAATVNCGFTADGRPIGVQLSGPVGSDDRLLRAAAWYEANRPASAVPDWAGLP</sequence>